<evidence type="ECO:0000256" key="1">
    <source>
        <dbReference type="ARBA" id="ARBA00004173"/>
    </source>
</evidence>
<evidence type="ECO:0000256" key="9">
    <source>
        <dbReference type="SAM" id="MobiDB-lite"/>
    </source>
</evidence>
<protein>
    <recommendedName>
        <fullName evidence="7">Small ribosomal subunit protein mS31</fullName>
    </recommendedName>
    <alternativeName>
        <fullName evidence="8">28S ribosomal protein S31, mitochondrial</fullName>
    </alternativeName>
</protein>
<reference evidence="10" key="2">
    <citation type="journal article" date="2023" name="BMC Genomics">
        <title>Pest status, molecular evolution, and epigenetic factors derived from the genome assembly of Frankliniella fusca, a thysanopteran phytovirus vector.</title>
        <authorList>
            <person name="Catto M.A."/>
            <person name="Labadie P.E."/>
            <person name="Jacobson A.L."/>
            <person name="Kennedy G.G."/>
            <person name="Srinivasan R."/>
            <person name="Hunt B.G."/>
        </authorList>
    </citation>
    <scope>NUCLEOTIDE SEQUENCE</scope>
    <source>
        <strain evidence="10">PL_HMW_Pooled</strain>
    </source>
</reference>
<comment type="similarity">
    <text evidence="2">Belongs to the mitochondrion-specific ribosomal protein mS31 family.</text>
</comment>
<gene>
    <name evidence="10" type="ORF">KUF71_018132</name>
</gene>
<keyword evidence="6" id="KW-0687">Ribonucleoprotein</keyword>
<keyword evidence="3" id="KW-0809">Transit peptide</keyword>
<keyword evidence="4 10" id="KW-0689">Ribosomal protein</keyword>
<dbReference type="Pfam" id="PF15433">
    <property type="entry name" value="MRP-S31"/>
    <property type="match status" value="1"/>
</dbReference>
<dbReference type="AlphaFoldDB" id="A0AAE1GQN7"/>
<comment type="subcellular location">
    <subcellularLocation>
        <location evidence="1">Mitochondrion</location>
    </subcellularLocation>
</comment>
<dbReference type="GO" id="GO:0005763">
    <property type="term" value="C:mitochondrial small ribosomal subunit"/>
    <property type="evidence" value="ECO:0007669"/>
    <property type="project" value="InterPro"/>
</dbReference>
<keyword evidence="11" id="KW-1185">Reference proteome</keyword>
<accession>A0AAE1GQN7</accession>
<dbReference type="PANTHER" id="PTHR13231">
    <property type="entry name" value="MITOCHONDRIAL RIBOSOMAL PROTEIN S31"/>
    <property type="match status" value="1"/>
</dbReference>
<reference evidence="10" key="1">
    <citation type="submission" date="2021-07" db="EMBL/GenBank/DDBJ databases">
        <authorList>
            <person name="Catto M.A."/>
            <person name="Jacobson A."/>
            <person name="Kennedy G."/>
            <person name="Labadie P."/>
            <person name="Hunt B.G."/>
            <person name="Srinivasan R."/>
        </authorList>
    </citation>
    <scope>NUCLEOTIDE SEQUENCE</scope>
    <source>
        <strain evidence="10">PL_HMW_Pooled</strain>
        <tissue evidence="10">Head</tissue>
    </source>
</reference>
<evidence type="ECO:0000256" key="4">
    <source>
        <dbReference type="ARBA" id="ARBA00022980"/>
    </source>
</evidence>
<evidence type="ECO:0000313" key="10">
    <source>
        <dbReference type="EMBL" id="KAK3907304.1"/>
    </source>
</evidence>
<evidence type="ECO:0000256" key="7">
    <source>
        <dbReference type="ARBA" id="ARBA00035133"/>
    </source>
</evidence>
<evidence type="ECO:0000256" key="3">
    <source>
        <dbReference type="ARBA" id="ARBA00022946"/>
    </source>
</evidence>
<dbReference type="Proteomes" id="UP001219518">
    <property type="component" value="Unassembled WGS sequence"/>
</dbReference>
<evidence type="ECO:0000256" key="5">
    <source>
        <dbReference type="ARBA" id="ARBA00023128"/>
    </source>
</evidence>
<proteinExistence type="inferred from homology"/>
<keyword evidence="5" id="KW-0496">Mitochondrion</keyword>
<organism evidence="10 11">
    <name type="scientific">Frankliniella fusca</name>
    <dbReference type="NCBI Taxonomy" id="407009"/>
    <lineage>
        <taxon>Eukaryota</taxon>
        <taxon>Metazoa</taxon>
        <taxon>Ecdysozoa</taxon>
        <taxon>Arthropoda</taxon>
        <taxon>Hexapoda</taxon>
        <taxon>Insecta</taxon>
        <taxon>Pterygota</taxon>
        <taxon>Neoptera</taxon>
        <taxon>Paraneoptera</taxon>
        <taxon>Thysanoptera</taxon>
        <taxon>Terebrantia</taxon>
        <taxon>Thripoidea</taxon>
        <taxon>Thripidae</taxon>
        <taxon>Frankliniella</taxon>
    </lineage>
</organism>
<comment type="caution">
    <text evidence="10">The sequence shown here is derived from an EMBL/GenBank/DDBJ whole genome shotgun (WGS) entry which is preliminary data.</text>
</comment>
<evidence type="ECO:0000256" key="8">
    <source>
        <dbReference type="ARBA" id="ARBA00035363"/>
    </source>
</evidence>
<sequence>MLSQVKIRLLPPGLVLRHLVKATSLSTSSVQLSSKKNDDLDEPIPDAGISEPVKRQRRLPKTAIDQDKLLDDTLKVLGPKVKFQNRKKTELTPDQASRMKPGQLNIKMTEAARKVAKKAGSNEAQVLDDILGKLDDVFVGMDNHVKKSVRKKKFLKSQPGQIPNIRPRKSNVEEEIYADLFTNEAENLSSTFRVFDKKDTVPFENVEALLQSQEPLGIFSQDSKTESGPSLKLWEKFLQAELRRNTRFEPLNWFDQCIVWTEEGKLWKFPIDNEQGMDDEANVDFTEHIFLDHHIEHWCPKEGPIKHFMELVLVGLSKNPYITVSEKIKTLQWYENYFMKHEALLKEINALGSVANPIPVEGKVTEA</sequence>
<evidence type="ECO:0000256" key="2">
    <source>
        <dbReference type="ARBA" id="ARBA00011057"/>
    </source>
</evidence>
<feature type="region of interest" description="Disordered" evidence="9">
    <location>
        <begin position="27"/>
        <end position="48"/>
    </location>
</feature>
<evidence type="ECO:0000256" key="6">
    <source>
        <dbReference type="ARBA" id="ARBA00023274"/>
    </source>
</evidence>
<name>A0AAE1GQN7_9NEOP</name>
<dbReference type="EMBL" id="JAHWGI010000005">
    <property type="protein sequence ID" value="KAK3907304.1"/>
    <property type="molecule type" value="Genomic_DNA"/>
</dbReference>
<dbReference type="InterPro" id="IPR026299">
    <property type="entry name" value="MRP-S31"/>
</dbReference>
<evidence type="ECO:0000313" key="11">
    <source>
        <dbReference type="Proteomes" id="UP001219518"/>
    </source>
</evidence>
<dbReference type="GO" id="GO:0003735">
    <property type="term" value="F:structural constituent of ribosome"/>
    <property type="evidence" value="ECO:0007669"/>
    <property type="project" value="InterPro"/>
</dbReference>
<dbReference type="PANTHER" id="PTHR13231:SF3">
    <property type="entry name" value="SMALL RIBOSOMAL SUBUNIT PROTEIN MS31"/>
    <property type="match status" value="1"/>
</dbReference>